<gene>
    <name evidence="3" type="ORF">KDW95_19420</name>
</gene>
<evidence type="ECO:0000313" key="4">
    <source>
        <dbReference type="Proteomes" id="UP001058461"/>
    </source>
</evidence>
<dbReference type="Pfam" id="PF07331">
    <property type="entry name" value="TctB"/>
    <property type="match status" value="1"/>
</dbReference>
<feature type="transmembrane region" description="Helical" evidence="1">
    <location>
        <begin position="100"/>
        <end position="117"/>
    </location>
</feature>
<keyword evidence="1" id="KW-0472">Membrane</keyword>
<dbReference type="RefSeq" id="WP_255853443.1">
    <property type="nucleotide sequence ID" value="NZ_CP073347.1"/>
</dbReference>
<protein>
    <submittedName>
        <fullName evidence="3">Tripartite tricarboxylate transporter TctB family protein</fullName>
    </submittedName>
</protein>
<keyword evidence="1" id="KW-1133">Transmembrane helix</keyword>
<dbReference type="EMBL" id="CP073347">
    <property type="protein sequence ID" value="UTW11403.1"/>
    <property type="molecule type" value="Genomic_DNA"/>
</dbReference>
<feature type="domain" description="DUF1468" evidence="2">
    <location>
        <begin position="10"/>
        <end position="148"/>
    </location>
</feature>
<feature type="transmembrane region" description="Helical" evidence="1">
    <location>
        <begin position="7"/>
        <end position="24"/>
    </location>
</feature>
<dbReference type="InterPro" id="IPR009936">
    <property type="entry name" value="DUF1468"/>
</dbReference>
<dbReference type="Proteomes" id="UP001058461">
    <property type="component" value="Chromosome"/>
</dbReference>
<reference evidence="3" key="1">
    <citation type="submission" date="2021-04" db="EMBL/GenBank/DDBJ databases">
        <title>Oceanospirillales bacteria with DddD are important DMSP degraders in coastal seawater.</title>
        <authorList>
            <person name="Liu J."/>
        </authorList>
    </citation>
    <scope>NUCLEOTIDE SEQUENCE</scope>
    <source>
        <strain evidence="3">D13-1</strain>
    </source>
</reference>
<keyword evidence="1" id="KW-0812">Transmembrane</keyword>
<evidence type="ECO:0000313" key="3">
    <source>
        <dbReference type="EMBL" id="UTW11403.1"/>
    </source>
</evidence>
<organism evidence="3 4">
    <name type="scientific">Marinobacterium rhizophilum</name>
    <dbReference type="NCBI Taxonomy" id="420402"/>
    <lineage>
        <taxon>Bacteria</taxon>
        <taxon>Pseudomonadati</taxon>
        <taxon>Pseudomonadota</taxon>
        <taxon>Gammaproteobacteria</taxon>
        <taxon>Oceanospirillales</taxon>
        <taxon>Oceanospirillaceae</taxon>
        <taxon>Marinobacterium</taxon>
    </lineage>
</organism>
<sequence length="148" mass="16121">MHRTDIWSGAALCLFGLLCITYLIPAYTESSEDFTLQPSLYPSFAAWVITLMGGLLFVSRLLKGKRGADASAGFALKNLWHLVAVVAVLAAAVYAFERAGFVLTGIVLVLILMLYVGERRPLRLIATSVGAPLFIYGVFNLILEMPLP</sequence>
<proteinExistence type="predicted"/>
<feature type="transmembrane region" description="Helical" evidence="1">
    <location>
        <begin position="124"/>
        <end position="143"/>
    </location>
</feature>
<evidence type="ECO:0000259" key="2">
    <source>
        <dbReference type="Pfam" id="PF07331"/>
    </source>
</evidence>
<accession>A0ABY5HIG3</accession>
<feature type="transmembrane region" description="Helical" evidence="1">
    <location>
        <begin position="74"/>
        <end position="94"/>
    </location>
</feature>
<name>A0ABY5HIG3_9GAMM</name>
<feature type="transmembrane region" description="Helical" evidence="1">
    <location>
        <begin position="44"/>
        <end position="62"/>
    </location>
</feature>
<evidence type="ECO:0000256" key="1">
    <source>
        <dbReference type="SAM" id="Phobius"/>
    </source>
</evidence>
<keyword evidence="4" id="KW-1185">Reference proteome</keyword>